<name>A0ABV1UV20_9ACTN</name>
<protein>
    <submittedName>
        <fullName evidence="1">Uncharacterized protein</fullName>
    </submittedName>
</protein>
<sequence length="168" mass="18542">MRSNQQMANLLADADVTGLSARDIPPMFREVTERGWTVTQSGARVLTDLRPDEGRSYFDRLAEETTVNGRGMTDYDLPADAVGKRTNMLLRRSLAYIAACLRAAEQEFGDRQVLAYLSLSLGGTDDDLMTAHVTFCRPLPDTPPYIAGLEQVRDAAVAEISVEDCPDR</sequence>
<proteinExistence type="predicted"/>
<dbReference type="EMBL" id="JBEPBX010000011">
    <property type="protein sequence ID" value="MER6614581.1"/>
    <property type="molecule type" value="Genomic_DNA"/>
</dbReference>
<reference evidence="1 2" key="1">
    <citation type="submission" date="2024-06" db="EMBL/GenBank/DDBJ databases">
        <title>The Natural Products Discovery Center: Release of the First 8490 Sequenced Strains for Exploring Actinobacteria Biosynthetic Diversity.</title>
        <authorList>
            <person name="Kalkreuter E."/>
            <person name="Kautsar S.A."/>
            <person name="Yang D."/>
            <person name="Bader C.D."/>
            <person name="Teijaro C.N."/>
            <person name="Fluegel L."/>
            <person name="Davis C.M."/>
            <person name="Simpson J.R."/>
            <person name="Lauterbach L."/>
            <person name="Steele A.D."/>
            <person name="Gui C."/>
            <person name="Meng S."/>
            <person name="Li G."/>
            <person name="Viehrig K."/>
            <person name="Ye F."/>
            <person name="Su P."/>
            <person name="Kiefer A.F."/>
            <person name="Nichols A."/>
            <person name="Cepeda A.J."/>
            <person name="Yan W."/>
            <person name="Fan B."/>
            <person name="Jiang Y."/>
            <person name="Adhikari A."/>
            <person name="Zheng C.-J."/>
            <person name="Schuster L."/>
            <person name="Cowan T.M."/>
            <person name="Smanski M.J."/>
            <person name="Chevrette M.G."/>
            <person name="De Carvalho L.P.S."/>
            <person name="Shen B."/>
        </authorList>
    </citation>
    <scope>NUCLEOTIDE SEQUENCE [LARGE SCALE GENOMIC DNA]</scope>
    <source>
        <strain evidence="1 2">NPDC000837</strain>
    </source>
</reference>
<evidence type="ECO:0000313" key="2">
    <source>
        <dbReference type="Proteomes" id="UP001445472"/>
    </source>
</evidence>
<accession>A0ABV1UV20</accession>
<dbReference type="RefSeq" id="WP_351976381.1">
    <property type="nucleotide sequence ID" value="NZ_JBEPBX010000011.1"/>
</dbReference>
<evidence type="ECO:0000313" key="1">
    <source>
        <dbReference type="EMBL" id="MER6614581.1"/>
    </source>
</evidence>
<keyword evidence="2" id="KW-1185">Reference proteome</keyword>
<comment type="caution">
    <text evidence="1">The sequence shown here is derived from an EMBL/GenBank/DDBJ whole genome shotgun (WGS) entry which is preliminary data.</text>
</comment>
<organism evidence="1 2">
    <name type="scientific">Streptomyces xantholiticus</name>
    <dbReference type="NCBI Taxonomy" id="68285"/>
    <lineage>
        <taxon>Bacteria</taxon>
        <taxon>Bacillati</taxon>
        <taxon>Actinomycetota</taxon>
        <taxon>Actinomycetes</taxon>
        <taxon>Kitasatosporales</taxon>
        <taxon>Streptomycetaceae</taxon>
        <taxon>Streptomyces</taxon>
    </lineage>
</organism>
<dbReference type="Proteomes" id="UP001445472">
    <property type="component" value="Unassembled WGS sequence"/>
</dbReference>
<gene>
    <name evidence="1" type="ORF">ABT276_14640</name>
</gene>